<dbReference type="RefSeq" id="XP_037203947.1">
    <property type="nucleotide sequence ID" value="XM_037355862.1"/>
</dbReference>
<evidence type="ECO:0000313" key="1">
    <source>
        <dbReference type="EMBL" id="KAF5628114.1"/>
    </source>
</evidence>
<reference evidence="1 2" key="1">
    <citation type="submission" date="2020-05" db="EMBL/GenBank/DDBJ databases">
        <title>Identification and distribution of gene clusters putatively required for synthesis of sphingolipid metabolism inhibitors in phylogenetically diverse species of the filamentous fungus Fusarium.</title>
        <authorList>
            <person name="Kim H.-S."/>
            <person name="Busman M."/>
            <person name="Brown D.W."/>
            <person name="Divon H."/>
            <person name="Uhlig S."/>
            <person name="Proctor R.H."/>
        </authorList>
    </citation>
    <scope>NUCLEOTIDE SEQUENCE [LARGE SCALE GENOMIC DNA]</scope>
    <source>
        <strain evidence="1 2">NRRL 66243</strain>
    </source>
</reference>
<dbReference type="OrthoDB" id="2157530at2759"/>
<evidence type="ECO:0000313" key="2">
    <source>
        <dbReference type="Proteomes" id="UP000530670"/>
    </source>
</evidence>
<dbReference type="GeneID" id="59308132"/>
<sequence length="156" mass="18044">MMKDIGNTRYPAEELCGKELFKELKQVLYLEMADLLCEQADDLMDMNEWKVRTDNALKRFTNLQIIKGALPYGTTDTQNPKGFARLRSEILSGREKALDWELCLTNLYNSSLEFRSPEAYRLDVKEEVFMTAKGRGLFVTDKRRLGWGFALFKGRG</sequence>
<gene>
    <name evidence="1" type="ORF">FTJAE_8989</name>
</gene>
<protein>
    <submittedName>
        <fullName evidence="1">Uncharacterized protein</fullName>
    </submittedName>
</protein>
<dbReference type="AlphaFoldDB" id="A0A8H5VP92"/>
<proteinExistence type="predicted"/>
<accession>A0A8H5VP92</accession>
<organism evidence="1 2">
    <name type="scientific">Fusarium tjaetaba</name>
    <dbReference type="NCBI Taxonomy" id="1567544"/>
    <lineage>
        <taxon>Eukaryota</taxon>
        <taxon>Fungi</taxon>
        <taxon>Dikarya</taxon>
        <taxon>Ascomycota</taxon>
        <taxon>Pezizomycotina</taxon>
        <taxon>Sordariomycetes</taxon>
        <taxon>Hypocreomycetidae</taxon>
        <taxon>Hypocreales</taxon>
        <taxon>Nectriaceae</taxon>
        <taxon>Fusarium</taxon>
        <taxon>Fusarium fujikuroi species complex</taxon>
    </lineage>
</organism>
<name>A0A8H5VP92_9HYPO</name>
<comment type="caution">
    <text evidence="1">The sequence shown here is derived from an EMBL/GenBank/DDBJ whole genome shotgun (WGS) entry which is preliminary data.</text>
</comment>
<dbReference type="EMBL" id="JAAQRI010000199">
    <property type="protein sequence ID" value="KAF5628114.1"/>
    <property type="molecule type" value="Genomic_DNA"/>
</dbReference>
<keyword evidence="2" id="KW-1185">Reference proteome</keyword>
<dbReference type="Proteomes" id="UP000530670">
    <property type="component" value="Unassembled WGS sequence"/>
</dbReference>